<dbReference type="AlphaFoldDB" id="A0A6L6HRW3"/>
<dbReference type="InterPro" id="IPR029465">
    <property type="entry name" value="ATPgrasp_TupA"/>
</dbReference>
<evidence type="ECO:0000313" key="1">
    <source>
        <dbReference type="EMBL" id="MTE01857.1"/>
    </source>
</evidence>
<proteinExistence type="predicted"/>
<accession>A0A6L6HRW3</accession>
<comment type="caution">
    <text evidence="1">The sequence shown here is derived from an EMBL/GenBank/DDBJ whole genome shotgun (WGS) entry which is preliminary data.</text>
</comment>
<reference evidence="1 2" key="1">
    <citation type="submission" date="2019-11" db="EMBL/GenBank/DDBJ databases">
        <authorList>
            <person name="Lang L."/>
        </authorList>
    </citation>
    <scope>NUCLEOTIDE SEQUENCE [LARGE SCALE GENOMIC DNA]</scope>
    <source>
        <strain evidence="1 2">YIM 132242</strain>
    </source>
</reference>
<gene>
    <name evidence="1" type="ORF">GIY56_16325</name>
</gene>
<dbReference type="Pfam" id="PF14305">
    <property type="entry name" value="ATPgrasp_TupA"/>
    <property type="match status" value="1"/>
</dbReference>
<sequence length="321" mass="37204">MLRSVKIKDRAVMSVFTPRKAWSKVRRHAGRFFWKKAREVRSDYVAAVLFHIIHHKRFSLLVGQNTFSERIMLRNAKPDPRFSILSDKYEVREFVQGMIGPDHLIPVYKVVDDLKDLDFTSLPDAFVMKATHGSRWVKLVEDKHKENPEDLKALAASWLSQSYYPAFRESHYKSIKPRIIFERLLLQDGLPANDYKIHCFRKNGKLTQIVQVHSDRFGHHKLNLFTSDWMPLDIRLVHERAPAETVKKPAQLDEMLDIADRLSTGINYVRVDLYESSGQVFFGELTFTPGAGLMRLQPPDADRQWAALFDKDNHSGSALVM</sequence>
<name>A0A6L6HRW3_9RHOB</name>
<dbReference type="Proteomes" id="UP000481417">
    <property type="component" value="Unassembled WGS sequence"/>
</dbReference>
<dbReference type="EMBL" id="WMBT01000018">
    <property type="protein sequence ID" value="MTE01857.1"/>
    <property type="molecule type" value="Genomic_DNA"/>
</dbReference>
<keyword evidence="2" id="KW-1185">Reference proteome</keyword>
<protein>
    <submittedName>
        <fullName evidence="1">Uncharacterized protein</fullName>
    </submittedName>
</protein>
<evidence type="ECO:0000313" key="2">
    <source>
        <dbReference type="Proteomes" id="UP000481417"/>
    </source>
</evidence>
<organism evidence="1 2">
    <name type="scientific">Paracoccus lichenicola</name>
    <dbReference type="NCBI Taxonomy" id="2665644"/>
    <lineage>
        <taxon>Bacteria</taxon>
        <taxon>Pseudomonadati</taxon>
        <taxon>Pseudomonadota</taxon>
        <taxon>Alphaproteobacteria</taxon>
        <taxon>Rhodobacterales</taxon>
        <taxon>Paracoccaceae</taxon>
        <taxon>Paracoccus</taxon>
    </lineage>
</organism>